<dbReference type="SMART" id="SM00345">
    <property type="entry name" value="HTH_GNTR"/>
    <property type="match status" value="1"/>
</dbReference>
<evidence type="ECO:0000313" key="6">
    <source>
        <dbReference type="Proteomes" id="UP001596523"/>
    </source>
</evidence>
<name>A0ABW2JS12_9ACTN</name>
<dbReference type="Pfam" id="PF00392">
    <property type="entry name" value="GntR"/>
    <property type="match status" value="1"/>
</dbReference>
<dbReference type="RefSeq" id="WP_381836643.1">
    <property type="nucleotide sequence ID" value="NZ_JBHTCF010000016.1"/>
</dbReference>
<dbReference type="Pfam" id="PF07729">
    <property type="entry name" value="FCD"/>
    <property type="match status" value="1"/>
</dbReference>
<protein>
    <submittedName>
        <fullName evidence="5">FadR/GntR family transcriptional regulator</fullName>
    </submittedName>
</protein>
<evidence type="ECO:0000259" key="4">
    <source>
        <dbReference type="PROSITE" id="PS50949"/>
    </source>
</evidence>
<dbReference type="InterPro" id="IPR000524">
    <property type="entry name" value="Tscrpt_reg_HTH_GntR"/>
</dbReference>
<dbReference type="Gene3D" id="1.20.120.530">
    <property type="entry name" value="GntR ligand-binding domain-like"/>
    <property type="match status" value="1"/>
</dbReference>
<keyword evidence="1" id="KW-0805">Transcription regulation</keyword>
<evidence type="ECO:0000256" key="2">
    <source>
        <dbReference type="ARBA" id="ARBA00023125"/>
    </source>
</evidence>
<dbReference type="SUPFAM" id="SSF48008">
    <property type="entry name" value="GntR ligand-binding domain-like"/>
    <property type="match status" value="1"/>
</dbReference>
<accession>A0ABW2JS12</accession>
<dbReference type="SUPFAM" id="SSF46785">
    <property type="entry name" value="Winged helix' DNA-binding domain"/>
    <property type="match status" value="1"/>
</dbReference>
<reference evidence="6" key="1">
    <citation type="journal article" date="2019" name="Int. J. Syst. Evol. Microbiol.">
        <title>The Global Catalogue of Microorganisms (GCM) 10K type strain sequencing project: providing services to taxonomists for standard genome sequencing and annotation.</title>
        <authorList>
            <consortium name="The Broad Institute Genomics Platform"/>
            <consortium name="The Broad Institute Genome Sequencing Center for Infectious Disease"/>
            <person name="Wu L."/>
            <person name="Ma J."/>
        </authorList>
    </citation>
    <scope>NUCLEOTIDE SEQUENCE [LARGE SCALE GENOMIC DNA]</scope>
    <source>
        <strain evidence="6">SYNS20</strain>
    </source>
</reference>
<dbReference type="InterPro" id="IPR011711">
    <property type="entry name" value="GntR_C"/>
</dbReference>
<keyword evidence="2" id="KW-0238">DNA-binding</keyword>
<evidence type="ECO:0000256" key="3">
    <source>
        <dbReference type="ARBA" id="ARBA00023163"/>
    </source>
</evidence>
<dbReference type="PANTHER" id="PTHR43537:SF44">
    <property type="entry name" value="GNTR FAMILY REGULATORY PROTEIN"/>
    <property type="match status" value="1"/>
</dbReference>
<organism evidence="5 6">
    <name type="scientific">Streptomyces monticola</name>
    <dbReference type="NCBI Taxonomy" id="2666263"/>
    <lineage>
        <taxon>Bacteria</taxon>
        <taxon>Bacillati</taxon>
        <taxon>Actinomycetota</taxon>
        <taxon>Actinomycetes</taxon>
        <taxon>Kitasatosporales</taxon>
        <taxon>Streptomycetaceae</taxon>
        <taxon>Streptomyces</taxon>
    </lineage>
</organism>
<proteinExistence type="predicted"/>
<dbReference type="EMBL" id="JBHTCF010000016">
    <property type="protein sequence ID" value="MFC7308552.1"/>
    <property type="molecule type" value="Genomic_DNA"/>
</dbReference>
<sequence>MTPGSRTAASGTPGADHASYNASYVGRGVHKVAVEALALRIFDGTYEEGDTLDLPQLMADLDVSQTVLREAIKVLTTKGLLDARQKRGTFVRPRDDWNLLDTDVLRWKLAAGAPNDFFADLLELRRSIEPAAAALAAEHRTDEDLAALDAALAAMAAYDKDPVLAVRADASFHTALLSASGNRFFAQMRRVIIPALVARDRHVHAGTHDDPLPVHTTVVERVRDGDPDGAYHAMLELLDMAMRDHP</sequence>
<dbReference type="Proteomes" id="UP001596523">
    <property type="component" value="Unassembled WGS sequence"/>
</dbReference>
<dbReference type="Gene3D" id="1.10.10.10">
    <property type="entry name" value="Winged helix-like DNA-binding domain superfamily/Winged helix DNA-binding domain"/>
    <property type="match status" value="1"/>
</dbReference>
<dbReference type="InterPro" id="IPR008920">
    <property type="entry name" value="TF_FadR/GntR_C"/>
</dbReference>
<dbReference type="InterPro" id="IPR036390">
    <property type="entry name" value="WH_DNA-bd_sf"/>
</dbReference>
<dbReference type="InterPro" id="IPR036388">
    <property type="entry name" value="WH-like_DNA-bd_sf"/>
</dbReference>
<dbReference type="CDD" id="cd07377">
    <property type="entry name" value="WHTH_GntR"/>
    <property type="match status" value="1"/>
</dbReference>
<feature type="domain" description="HTH gntR-type" evidence="4">
    <location>
        <begin position="27"/>
        <end position="94"/>
    </location>
</feature>
<evidence type="ECO:0000256" key="1">
    <source>
        <dbReference type="ARBA" id="ARBA00023015"/>
    </source>
</evidence>
<keyword evidence="3" id="KW-0804">Transcription</keyword>
<comment type="caution">
    <text evidence="5">The sequence shown here is derived from an EMBL/GenBank/DDBJ whole genome shotgun (WGS) entry which is preliminary data.</text>
</comment>
<dbReference type="PANTHER" id="PTHR43537">
    <property type="entry name" value="TRANSCRIPTIONAL REGULATOR, GNTR FAMILY"/>
    <property type="match status" value="1"/>
</dbReference>
<keyword evidence="6" id="KW-1185">Reference proteome</keyword>
<evidence type="ECO:0000313" key="5">
    <source>
        <dbReference type="EMBL" id="MFC7308552.1"/>
    </source>
</evidence>
<dbReference type="PROSITE" id="PS50949">
    <property type="entry name" value="HTH_GNTR"/>
    <property type="match status" value="1"/>
</dbReference>
<gene>
    <name evidence="5" type="ORF">ACFQVC_30580</name>
</gene>
<dbReference type="SMART" id="SM00895">
    <property type="entry name" value="FCD"/>
    <property type="match status" value="1"/>
</dbReference>